<evidence type="ECO:0000256" key="2">
    <source>
        <dbReference type="ARBA" id="ARBA00022927"/>
    </source>
</evidence>
<reference evidence="3" key="1">
    <citation type="submission" date="2025-08" db="UniProtKB">
        <authorList>
            <consortium name="Ensembl"/>
        </authorList>
    </citation>
    <scope>IDENTIFICATION</scope>
</reference>
<dbReference type="GeneTree" id="ENSGT01050000245655"/>
<dbReference type="InterPro" id="IPR001619">
    <property type="entry name" value="Sec1-like"/>
</dbReference>
<dbReference type="Gene3D" id="3.40.50.2060">
    <property type="match status" value="1"/>
</dbReference>
<reference evidence="3" key="2">
    <citation type="submission" date="2025-09" db="UniProtKB">
        <authorList>
            <consortium name="Ensembl"/>
        </authorList>
    </citation>
    <scope>IDENTIFICATION</scope>
</reference>
<dbReference type="GO" id="GO:0016192">
    <property type="term" value="P:vesicle-mediated transport"/>
    <property type="evidence" value="ECO:0007669"/>
    <property type="project" value="InterPro"/>
</dbReference>
<dbReference type="OMA" id="MSDIMDE"/>
<dbReference type="Proteomes" id="UP000694404">
    <property type="component" value="Unplaced"/>
</dbReference>
<keyword evidence="2" id="KW-0813">Transport</keyword>
<dbReference type="Ensembl" id="ENSCABT00000006105.1">
    <property type="protein sequence ID" value="ENSCABP00000005613.1"/>
    <property type="gene ID" value="ENSCABG00000004233.1"/>
</dbReference>
<dbReference type="SUPFAM" id="SSF56815">
    <property type="entry name" value="Sec1/munc18-like (SM) proteins"/>
    <property type="match status" value="1"/>
</dbReference>
<name>A0A8C0GDK8_CHEAB</name>
<dbReference type="AlphaFoldDB" id="A0A8C0GDK8"/>
<dbReference type="Pfam" id="PF00995">
    <property type="entry name" value="Sec1"/>
    <property type="match status" value="1"/>
</dbReference>
<dbReference type="GO" id="GO:0015031">
    <property type="term" value="P:protein transport"/>
    <property type="evidence" value="ECO:0007669"/>
    <property type="project" value="UniProtKB-KW"/>
</dbReference>
<dbReference type="InterPro" id="IPR043154">
    <property type="entry name" value="Sec-1-like_dom1"/>
</dbReference>
<keyword evidence="4" id="KW-1185">Reference proteome</keyword>
<sequence>FSVVFRSVKKEGEWKVLIMDHPSTRILSSCCKMSDIMDEGITLGIHPRKLTLQNLC</sequence>
<keyword evidence="2" id="KW-0653">Protein transport</keyword>
<proteinExistence type="inferred from homology"/>
<dbReference type="InterPro" id="IPR036045">
    <property type="entry name" value="Sec1-like_sf"/>
</dbReference>
<organism evidence="3 4">
    <name type="scientific">Chelonoidis abingdonii</name>
    <name type="common">Abingdon island giant tortoise</name>
    <name type="synonym">Testudo abingdonii</name>
    <dbReference type="NCBI Taxonomy" id="106734"/>
    <lineage>
        <taxon>Eukaryota</taxon>
        <taxon>Metazoa</taxon>
        <taxon>Chordata</taxon>
        <taxon>Craniata</taxon>
        <taxon>Vertebrata</taxon>
        <taxon>Euteleostomi</taxon>
        <taxon>Archelosauria</taxon>
        <taxon>Testudinata</taxon>
        <taxon>Testudines</taxon>
        <taxon>Cryptodira</taxon>
        <taxon>Durocryptodira</taxon>
        <taxon>Testudinoidea</taxon>
        <taxon>Testudinidae</taxon>
        <taxon>Chelonoidis</taxon>
    </lineage>
</organism>
<evidence type="ECO:0000256" key="1">
    <source>
        <dbReference type="ARBA" id="ARBA00009884"/>
    </source>
</evidence>
<protein>
    <submittedName>
        <fullName evidence="3">Uncharacterized protein</fullName>
    </submittedName>
</protein>
<accession>A0A8C0GDK8</accession>
<comment type="similarity">
    <text evidence="1">Belongs to the STXBP/unc-18/SEC1 family.</text>
</comment>
<evidence type="ECO:0000313" key="4">
    <source>
        <dbReference type="Proteomes" id="UP000694404"/>
    </source>
</evidence>
<evidence type="ECO:0000313" key="3">
    <source>
        <dbReference type="Ensembl" id="ENSCABP00000005613.1"/>
    </source>
</evidence>